<evidence type="ECO:0000313" key="1">
    <source>
        <dbReference type="EMBL" id="KAI4861525.1"/>
    </source>
</evidence>
<dbReference type="Proteomes" id="UP001497700">
    <property type="component" value="Unassembled WGS sequence"/>
</dbReference>
<comment type="caution">
    <text evidence="1">The sequence shown here is derived from an EMBL/GenBank/DDBJ whole genome shotgun (WGS) entry which is preliminary data.</text>
</comment>
<reference evidence="1 2" key="1">
    <citation type="journal article" date="2022" name="New Phytol.">
        <title>Ecological generalism drives hyperdiversity of secondary metabolite gene clusters in xylarialean endophytes.</title>
        <authorList>
            <person name="Franco M.E.E."/>
            <person name="Wisecaver J.H."/>
            <person name="Arnold A.E."/>
            <person name="Ju Y.M."/>
            <person name="Slot J.C."/>
            <person name="Ahrendt S."/>
            <person name="Moore L.P."/>
            <person name="Eastman K.E."/>
            <person name="Scott K."/>
            <person name="Konkel Z."/>
            <person name="Mondo S.J."/>
            <person name="Kuo A."/>
            <person name="Hayes R.D."/>
            <person name="Haridas S."/>
            <person name="Andreopoulos B."/>
            <person name="Riley R."/>
            <person name="LaButti K."/>
            <person name="Pangilinan J."/>
            <person name="Lipzen A."/>
            <person name="Amirebrahimi M."/>
            <person name="Yan J."/>
            <person name="Adam C."/>
            <person name="Keymanesh K."/>
            <person name="Ng V."/>
            <person name="Louie K."/>
            <person name="Northen T."/>
            <person name="Drula E."/>
            <person name="Henrissat B."/>
            <person name="Hsieh H.M."/>
            <person name="Youens-Clark K."/>
            <person name="Lutzoni F."/>
            <person name="Miadlikowska J."/>
            <person name="Eastwood D.C."/>
            <person name="Hamelin R.C."/>
            <person name="Grigoriev I.V."/>
            <person name="U'Ren J.M."/>
        </authorList>
    </citation>
    <scope>NUCLEOTIDE SEQUENCE [LARGE SCALE GENOMIC DNA]</scope>
    <source>
        <strain evidence="1 2">CBS 119005</strain>
    </source>
</reference>
<evidence type="ECO:0000313" key="2">
    <source>
        <dbReference type="Proteomes" id="UP001497700"/>
    </source>
</evidence>
<dbReference type="EMBL" id="MU393550">
    <property type="protein sequence ID" value="KAI4861525.1"/>
    <property type="molecule type" value="Genomic_DNA"/>
</dbReference>
<accession>A0ACB9YR75</accession>
<protein>
    <submittedName>
        <fullName evidence="1">Uncharacterized protein</fullName>
    </submittedName>
</protein>
<gene>
    <name evidence="1" type="ORF">F4820DRAFT_460905</name>
</gene>
<proteinExistence type="predicted"/>
<organism evidence="1 2">
    <name type="scientific">Hypoxylon rubiginosum</name>
    <dbReference type="NCBI Taxonomy" id="110542"/>
    <lineage>
        <taxon>Eukaryota</taxon>
        <taxon>Fungi</taxon>
        <taxon>Dikarya</taxon>
        <taxon>Ascomycota</taxon>
        <taxon>Pezizomycotina</taxon>
        <taxon>Sordariomycetes</taxon>
        <taxon>Xylariomycetidae</taxon>
        <taxon>Xylariales</taxon>
        <taxon>Hypoxylaceae</taxon>
        <taxon>Hypoxylon</taxon>
    </lineage>
</organism>
<keyword evidence="2" id="KW-1185">Reference proteome</keyword>
<name>A0ACB9YR75_9PEZI</name>
<sequence length="210" mass="23587">MAPIKFKTQLEASSYHAPGGGDLYKPLREKLVSQALAQGYDEPTMMEHGVVWADDQDPWGHIMNAGFPHYASACNFRLFESFEEHLKDKFQDLMKVRGIGVIVKTSTLDIKRPVSYPDSIIVANRIDEVKPDRYHVTTTMWSLRQQAPVAESNGWVVFYDYSKGKPASLVQAGGVYADLHASLTEKAKVANLKRAKWDEAHPKKPRGAKL</sequence>